<name>A0AAW4YEK5_STAAU</name>
<comment type="caution">
    <text evidence="1">The sequence shown here is derived from an EMBL/GenBank/DDBJ whole genome shotgun (WGS) entry which is preliminary data.</text>
</comment>
<dbReference type="GO" id="GO:0005975">
    <property type="term" value="P:carbohydrate metabolic process"/>
    <property type="evidence" value="ECO:0007669"/>
    <property type="project" value="InterPro"/>
</dbReference>
<dbReference type="InterPro" id="IPR005501">
    <property type="entry name" value="LamB/YcsF/PxpA-like"/>
</dbReference>
<feature type="non-terminal residue" evidence="1">
    <location>
        <position position="1"/>
    </location>
</feature>
<reference evidence="1" key="2">
    <citation type="submission" date="2023-08" db="EMBL/GenBank/DDBJ databases">
        <authorList>
            <person name="Zhao H."/>
            <person name="Wang X."/>
        </authorList>
    </citation>
    <scope>NUCLEOTIDE SEQUENCE</scope>
    <source>
        <strain evidence="1">NC-4</strain>
    </source>
</reference>
<accession>A0AAW4YEK5</accession>
<evidence type="ECO:0000313" key="2">
    <source>
        <dbReference type="Proteomes" id="UP001200271"/>
    </source>
</evidence>
<dbReference type="SUPFAM" id="SSF88713">
    <property type="entry name" value="Glycoside hydrolase/deacetylase"/>
    <property type="match status" value="1"/>
</dbReference>
<organism evidence="1 2">
    <name type="scientific">Staphylococcus aureus</name>
    <dbReference type="NCBI Taxonomy" id="1280"/>
    <lineage>
        <taxon>Bacteria</taxon>
        <taxon>Bacillati</taxon>
        <taxon>Bacillota</taxon>
        <taxon>Bacilli</taxon>
        <taxon>Bacillales</taxon>
        <taxon>Staphylococcaceae</taxon>
        <taxon>Staphylococcus</taxon>
    </lineage>
</organism>
<gene>
    <name evidence="1" type="ORF">LB359_20200</name>
</gene>
<dbReference type="PANTHER" id="PTHR30292:SF0">
    <property type="entry name" value="5-OXOPROLINASE SUBUNIT A"/>
    <property type="match status" value="1"/>
</dbReference>
<dbReference type="PANTHER" id="PTHR30292">
    <property type="entry name" value="UNCHARACTERIZED PROTEIN YBGL-RELATED"/>
    <property type="match status" value="1"/>
</dbReference>
<sequence length="60" mass="6807">EALKQVLNRVKENKVISKNNNEVTLQAHTICLHADAQHALLFVSKIREILMKEGIDIQSL</sequence>
<proteinExistence type="predicted"/>
<dbReference type="AlphaFoldDB" id="A0AAW4YEK5"/>
<dbReference type="InterPro" id="IPR011330">
    <property type="entry name" value="Glyco_hydro/deAcase_b/a-brl"/>
</dbReference>
<reference evidence="1" key="1">
    <citation type="journal article" date="2021" name="Front Med (Lausanne)">
        <title>The Prevalence and Determinants of Fusidic Acid Resistance Among Methicillin-Resistant Staphylococcus aureus Clinical Isolates in China.</title>
        <authorList>
            <person name="Zhao H."/>
            <person name="Wang X."/>
            <person name="Wang B."/>
            <person name="Xu Y."/>
            <person name="Rao L."/>
            <person name="Wan B."/>
            <person name="Guo Y."/>
            <person name="Wu X."/>
            <person name="Yu J."/>
            <person name="Chen L."/>
            <person name="Li M."/>
            <person name="Yu F."/>
        </authorList>
    </citation>
    <scope>NUCLEOTIDE SEQUENCE</scope>
    <source>
        <strain evidence="1">NC-4</strain>
    </source>
</reference>
<dbReference type="EMBL" id="JAIUEN010000947">
    <property type="protein sequence ID" value="MCE3364538.1"/>
    <property type="molecule type" value="Genomic_DNA"/>
</dbReference>
<dbReference type="Proteomes" id="UP001200271">
    <property type="component" value="Unassembled WGS sequence"/>
</dbReference>
<dbReference type="Pfam" id="PF03746">
    <property type="entry name" value="LamB_YcsF"/>
    <property type="match status" value="1"/>
</dbReference>
<dbReference type="Gene3D" id="3.20.20.370">
    <property type="entry name" value="Glycoside hydrolase/deacetylase"/>
    <property type="match status" value="1"/>
</dbReference>
<evidence type="ECO:0000313" key="1">
    <source>
        <dbReference type="EMBL" id="MCE3364538.1"/>
    </source>
</evidence>
<protein>
    <submittedName>
        <fullName evidence="1">LamB/YcsF family protein</fullName>
    </submittedName>
</protein>